<protein>
    <submittedName>
        <fullName evidence="2">Uncharacterized protein</fullName>
    </submittedName>
</protein>
<gene>
    <name evidence="2" type="ORF">AK812_SmicGene44176</name>
</gene>
<reference evidence="2 3" key="1">
    <citation type="submission" date="2016-02" db="EMBL/GenBank/DDBJ databases">
        <title>Genome analysis of coral dinoflagellate symbionts highlights evolutionary adaptations to a symbiotic lifestyle.</title>
        <authorList>
            <person name="Aranda M."/>
            <person name="Li Y."/>
            <person name="Liew Y.J."/>
            <person name="Baumgarten S."/>
            <person name="Simakov O."/>
            <person name="Wilson M."/>
            <person name="Piel J."/>
            <person name="Ashoor H."/>
            <person name="Bougouffa S."/>
            <person name="Bajic V.B."/>
            <person name="Ryu T."/>
            <person name="Ravasi T."/>
            <person name="Bayer T."/>
            <person name="Micklem G."/>
            <person name="Kim H."/>
            <person name="Bhak J."/>
            <person name="Lajeunesse T.C."/>
            <person name="Voolstra C.R."/>
        </authorList>
    </citation>
    <scope>NUCLEOTIDE SEQUENCE [LARGE SCALE GENOMIC DNA]</scope>
    <source>
        <strain evidence="2 3">CCMP2467</strain>
    </source>
</reference>
<feature type="region of interest" description="Disordered" evidence="1">
    <location>
        <begin position="746"/>
        <end position="777"/>
    </location>
</feature>
<feature type="region of interest" description="Disordered" evidence="1">
    <location>
        <begin position="417"/>
        <end position="476"/>
    </location>
</feature>
<comment type="caution">
    <text evidence="2">The sequence shown here is derived from an EMBL/GenBank/DDBJ whole genome shotgun (WGS) entry which is preliminary data.</text>
</comment>
<dbReference type="OrthoDB" id="10286508at2759"/>
<dbReference type="AlphaFoldDB" id="A0A1Q9BZ47"/>
<evidence type="ECO:0000313" key="3">
    <source>
        <dbReference type="Proteomes" id="UP000186817"/>
    </source>
</evidence>
<name>A0A1Q9BZ47_SYMMI</name>
<accession>A0A1Q9BZ47</accession>
<evidence type="ECO:0000313" key="2">
    <source>
        <dbReference type="EMBL" id="OLP75953.1"/>
    </source>
</evidence>
<keyword evidence="3" id="KW-1185">Reference proteome</keyword>
<dbReference type="Proteomes" id="UP000186817">
    <property type="component" value="Unassembled WGS sequence"/>
</dbReference>
<proteinExistence type="predicted"/>
<feature type="region of interest" description="Disordered" evidence="1">
    <location>
        <begin position="318"/>
        <end position="400"/>
    </location>
</feature>
<evidence type="ECO:0000256" key="1">
    <source>
        <dbReference type="SAM" id="MobiDB-lite"/>
    </source>
</evidence>
<dbReference type="EMBL" id="LSRX01002196">
    <property type="protein sequence ID" value="OLP75953.1"/>
    <property type="molecule type" value="Genomic_DNA"/>
</dbReference>
<feature type="compositionally biased region" description="Polar residues" evidence="1">
    <location>
        <begin position="747"/>
        <end position="770"/>
    </location>
</feature>
<feature type="compositionally biased region" description="Low complexity" evidence="1">
    <location>
        <begin position="318"/>
        <end position="342"/>
    </location>
</feature>
<sequence length="882" mass="98232">MEPPSNASRSSALHWLAEGFRRRTVLKFYFEIWYLADAPHYALLQAQDSASLSTVPFELSPGVFCLGTKAQVQRSEHSMRKASRLAEALSSMRVERIRFLKRLFLGWHSVVLLEVHIREMVATARTAPHPIEPEGEPDTPRCIVFADLLMDLRALFRVVVFLPYSSIRALRAASRFSLSRTSTAQQRPNYFLMEGRPALLWHRGMELPVIICIAQPSPGDEYHPRSIVQCTARWCSHAPRYFDFFLHIGIVFQICAFASLASHCLALHSMSSLATVLQCLMSSGPEERVAAFKGLTVHQLALLQDDIRAALLNVDTGRAAPASSSDAPAGSSAPRPAQPAAPQEEEEDEDYAPRRHGRDYEDDWDRGVPSTAPRGPTPAPAPPRRGGFPPARQSYDDYDRHRAETERIWANADFDEPDRYWSQPQRPRPATWSDRPRAAPHAQDDWAYAQAAGYGAPPPPPQPAAQHGQHLHPARPPRIDRPFYHASGKIRTELRWVQCTDGVQRPMFQHPATRKPCCAQPCDMVDCPYGHPPCQKPLRSPPEQDLHETHRCSKCKEDFASPASQMPGTFAIFLEELSTEVDFLWFNAQPELAKLQELAPASYCTAMLTLRWAATLPWQQPGQGLHSAEARQLTLRSMKSTALASAAQLRMEKELRLFQGHHRDSADLYSRNDVFASLDVQHRISKSLASGWRAERSIARGGQAPIPEPPFFSLPPGEPVIALPAEALTQGPWQFFVTRHETMLAQHGQQSKGHALQEQVSPSQELTLASPSHGPPSDVEADMVERAAMQRANSLSSVSSSVSSTASQINTPFVVRAEFSARFACMGPWGMWHALSLDCPADQTSRTACGMELGIAAQVSEFPQEPFCRRKACVNARRNAQV</sequence>
<organism evidence="2 3">
    <name type="scientific">Symbiodinium microadriaticum</name>
    <name type="common">Dinoflagellate</name>
    <name type="synonym">Zooxanthella microadriatica</name>
    <dbReference type="NCBI Taxonomy" id="2951"/>
    <lineage>
        <taxon>Eukaryota</taxon>
        <taxon>Sar</taxon>
        <taxon>Alveolata</taxon>
        <taxon>Dinophyceae</taxon>
        <taxon>Suessiales</taxon>
        <taxon>Symbiodiniaceae</taxon>
        <taxon>Symbiodinium</taxon>
    </lineage>
</organism>